<evidence type="ECO:0000259" key="7">
    <source>
        <dbReference type="PROSITE" id="PS51387"/>
    </source>
</evidence>
<protein>
    <recommendedName>
        <fullName evidence="7">FAD-binding PCMH-type domain-containing protein</fullName>
    </recommendedName>
</protein>
<dbReference type="InterPro" id="IPR036318">
    <property type="entry name" value="FAD-bd_PCMH-like_sf"/>
</dbReference>
<dbReference type="InterPro" id="IPR006094">
    <property type="entry name" value="Oxid_FAD_bind_N"/>
</dbReference>
<reference evidence="8" key="1">
    <citation type="journal article" date="2023" name="Mol. Phylogenet. Evol.">
        <title>Genome-scale phylogeny and comparative genomics of the fungal order Sordariales.</title>
        <authorList>
            <person name="Hensen N."/>
            <person name="Bonometti L."/>
            <person name="Westerberg I."/>
            <person name="Brannstrom I.O."/>
            <person name="Guillou S."/>
            <person name="Cros-Aarteil S."/>
            <person name="Calhoun S."/>
            <person name="Haridas S."/>
            <person name="Kuo A."/>
            <person name="Mondo S."/>
            <person name="Pangilinan J."/>
            <person name="Riley R."/>
            <person name="LaButti K."/>
            <person name="Andreopoulos B."/>
            <person name="Lipzen A."/>
            <person name="Chen C."/>
            <person name="Yan M."/>
            <person name="Daum C."/>
            <person name="Ng V."/>
            <person name="Clum A."/>
            <person name="Steindorff A."/>
            <person name="Ohm R.A."/>
            <person name="Martin F."/>
            <person name="Silar P."/>
            <person name="Natvig D.O."/>
            <person name="Lalanne C."/>
            <person name="Gautier V."/>
            <person name="Ament-Velasquez S.L."/>
            <person name="Kruys A."/>
            <person name="Hutchinson M.I."/>
            <person name="Powell A.J."/>
            <person name="Barry K."/>
            <person name="Miller A.N."/>
            <person name="Grigoriev I.V."/>
            <person name="Debuchy R."/>
            <person name="Gladieux P."/>
            <person name="Hiltunen Thoren M."/>
            <person name="Johannesson H."/>
        </authorList>
    </citation>
    <scope>NUCLEOTIDE SEQUENCE</scope>
    <source>
        <strain evidence="8">CBS 118394</strain>
    </source>
</reference>
<dbReference type="Gene3D" id="3.40.462.20">
    <property type="match status" value="1"/>
</dbReference>
<dbReference type="EMBL" id="JAUEDM010000002">
    <property type="protein sequence ID" value="KAK3324852.1"/>
    <property type="molecule type" value="Genomic_DNA"/>
</dbReference>
<dbReference type="GO" id="GO:0071949">
    <property type="term" value="F:FAD binding"/>
    <property type="evidence" value="ECO:0007669"/>
    <property type="project" value="InterPro"/>
</dbReference>
<dbReference type="Gene3D" id="3.30.465.10">
    <property type="match status" value="1"/>
</dbReference>
<dbReference type="InterPro" id="IPR016169">
    <property type="entry name" value="FAD-bd_PCMH_sub2"/>
</dbReference>
<keyword evidence="9" id="KW-1185">Reference proteome</keyword>
<evidence type="ECO:0000256" key="6">
    <source>
        <dbReference type="SAM" id="SignalP"/>
    </source>
</evidence>
<comment type="caution">
    <text evidence="8">The sequence shown here is derived from an EMBL/GenBank/DDBJ whole genome shotgun (WGS) entry which is preliminary data.</text>
</comment>
<dbReference type="AlphaFoldDB" id="A0AAE0IHJ4"/>
<evidence type="ECO:0000256" key="1">
    <source>
        <dbReference type="ARBA" id="ARBA00005466"/>
    </source>
</evidence>
<evidence type="ECO:0000256" key="2">
    <source>
        <dbReference type="ARBA" id="ARBA00022630"/>
    </source>
</evidence>
<keyword evidence="2" id="KW-0285">Flavoprotein</keyword>
<dbReference type="PANTHER" id="PTHR42973">
    <property type="entry name" value="BINDING OXIDOREDUCTASE, PUTATIVE (AFU_ORTHOLOGUE AFUA_1G17690)-RELATED"/>
    <property type="match status" value="1"/>
</dbReference>
<dbReference type="PROSITE" id="PS51387">
    <property type="entry name" value="FAD_PCMH"/>
    <property type="match status" value="1"/>
</dbReference>
<dbReference type="GO" id="GO:0016491">
    <property type="term" value="F:oxidoreductase activity"/>
    <property type="evidence" value="ECO:0007669"/>
    <property type="project" value="UniProtKB-KW"/>
</dbReference>
<dbReference type="InterPro" id="IPR016166">
    <property type="entry name" value="FAD-bd_PCMH"/>
</dbReference>
<dbReference type="InterPro" id="IPR050416">
    <property type="entry name" value="FAD-linked_Oxidoreductase"/>
</dbReference>
<evidence type="ECO:0000256" key="4">
    <source>
        <dbReference type="ARBA" id="ARBA00022827"/>
    </source>
</evidence>
<dbReference type="Proteomes" id="UP001283341">
    <property type="component" value="Unassembled WGS sequence"/>
</dbReference>
<keyword evidence="5" id="KW-0560">Oxidoreductase</keyword>
<evidence type="ECO:0000256" key="5">
    <source>
        <dbReference type="ARBA" id="ARBA00023002"/>
    </source>
</evidence>
<dbReference type="PANTHER" id="PTHR42973:SF32">
    <property type="entry name" value="FAD-LINKED OXIDOREDUCTASE AFOF"/>
    <property type="match status" value="1"/>
</dbReference>
<evidence type="ECO:0000313" key="8">
    <source>
        <dbReference type="EMBL" id="KAK3324852.1"/>
    </source>
</evidence>
<comment type="similarity">
    <text evidence="1">Belongs to the oxygen-dependent FAD-linked oxidoreductase family.</text>
</comment>
<keyword evidence="3 6" id="KW-0732">Signal</keyword>
<dbReference type="SUPFAM" id="SSF56176">
    <property type="entry name" value="FAD-binding/transporter-associated domain-like"/>
    <property type="match status" value="1"/>
</dbReference>
<proteinExistence type="inferred from homology"/>
<gene>
    <name evidence="8" type="ORF">B0H66DRAFT_471114</name>
</gene>
<feature type="chain" id="PRO_5042063625" description="FAD-binding PCMH-type domain-containing protein" evidence="6">
    <location>
        <begin position="19"/>
        <end position="485"/>
    </location>
</feature>
<reference evidence="8" key="2">
    <citation type="submission" date="2023-06" db="EMBL/GenBank/DDBJ databases">
        <authorList>
            <consortium name="Lawrence Berkeley National Laboratory"/>
            <person name="Haridas S."/>
            <person name="Hensen N."/>
            <person name="Bonometti L."/>
            <person name="Westerberg I."/>
            <person name="Brannstrom I.O."/>
            <person name="Guillou S."/>
            <person name="Cros-Aarteil S."/>
            <person name="Calhoun S."/>
            <person name="Kuo A."/>
            <person name="Mondo S."/>
            <person name="Pangilinan J."/>
            <person name="Riley R."/>
            <person name="Labutti K."/>
            <person name="Andreopoulos B."/>
            <person name="Lipzen A."/>
            <person name="Chen C."/>
            <person name="Yanf M."/>
            <person name="Daum C."/>
            <person name="Ng V."/>
            <person name="Clum A."/>
            <person name="Steindorff A."/>
            <person name="Ohm R."/>
            <person name="Martin F."/>
            <person name="Silar P."/>
            <person name="Natvig D."/>
            <person name="Lalanne C."/>
            <person name="Gautier V."/>
            <person name="Ament-Velasquez S.L."/>
            <person name="Kruys A."/>
            <person name="Hutchinson M.I."/>
            <person name="Powell A.J."/>
            <person name="Barry K."/>
            <person name="Miller A.N."/>
            <person name="Grigoriev I.V."/>
            <person name="Debuchy R."/>
            <person name="Gladieux P."/>
            <person name="Thoren M.H."/>
            <person name="Johannesson H."/>
        </authorList>
    </citation>
    <scope>NUCLEOTIDE SEQUENCE</scope>
    <source>
        <strain evidence="8">CBS 118394</strain>
    </source>
</reference>
<evidence type="ECO:0000313" key="9">
    <source>
        <dbReference type="Proteomes" id="UP001283341"/>
    </source>
</evidence>
<name>A0AAE0IHJ4_9PEZI</name>
<dbReference type="Pfam" id="PF01565">
    <property type="entry name" value="FAD_binding_4"/>
    <property type="match status" value="1"/>
</dbReference>
<evidence type="ECO:0000256" key="3">
    <source>
        <dbReference type="ARBA" id="ARBA00022729"/>
    </source>
</evidence>
<keyword evidence="4" id="KW-0274">FAD</keyword>
<dbReference type="Pfam" id="PF08031">
    <property type="entry name" value="BBE"/>
    <property type="match status" value="1"/>
</dbReference>
<organism evidence="8 9">
    <name type="scientific">Apodospora peruviana</name>
    <dbReference type="NCBI Taxonomy" id="516989"/>
    <lineage>
        <taxon>Eukaryota</taxon>
        <taxon>Fungi</taxon>
        <taxon>Dikarya</taxon>
        <taxon>Ascomycota</taxon>
        <taxon>Pezizomycotina</taxon>
        <taxon>Sordariomycetes</taxon>
        <taxon>Sordariomycetidae</taxon>
        <taxon>Sordariales</taxon>
        <taxon>Lasiosphaeriaceae</taxon>
        <taxon>Apodospora</taxon>
    </lineage>
</organism>
<feature type="signal peptide" evidence="6">
    <location>
        <begin position="1"/>
        <end position="18"/>
    </location>
</feature>
<feature type="domain" description="FAD-binding PCMH-type" evidence="7">
    <location>
        <begin position="57"/>
        <end position="226"/>
    </location>
</feature>
<sequence>MVAFSAALAQTVLGLALAGPKNLTELFGPSLSPNAQIILPGGHKWAHEVRQRWSSYQAPTYTGAIKPATVVDIQHIVKIASQNNIPFLATGGGHGISDYRAFEGVAIDLSNFKAAQIDTSRKTVTVGASTEFSQLSRILYDAGKELPLASCPCVGVIGATLGAGIGPLVGRRGLLLDALESVEIVTASGEAVTASSTENVDLFWAIRGAGSSFGIVTSATYRLYDITNKGQVMVADLIYPAPANQSFFQTLQSYDNALPSRMALTGVAVYNRTIEMPLLVLHAVFFGPREEGEKYLEPFQKLGPIASNIAMVPQTALFPADHGACLPNQRINLYTVALKKIHPPSFESFYGHLVDMWHRYPDYEGRLLIERYGKDGTTAVPSDSTAYPWRDAIAHINMENFYSNPTHDDAINAVIVSSRAEFARTGGFGSLATYINFAHGDEGPEAWFSAEKLPKLSTLKRQWDPKGLFSWHNPVPLDWAASDDL</sequence>
<accession>A0AAE0IHJ4</accession>
<dbReference type="InterPro" id="IPR012951">
    <property type="entry name" value="BBE"/>
</dbReference>